<gene>
    <name evidence="2" type="ORF">POVCU2_0062020</name>
</gene>
<protein>
    <submittedName>
        <fullName evidence="2">PIR Superfamily Protein</fullName>
    </submittedName>
</protein>
<keyword evidence="1" id="KW-0472">Membrane</keyword>
<sequence length="361" mass="42219">MSTPSDIFTFDQLKEVYEFLGNTKFGKIYEEFSGKNSIEIDGEKKCEAIKNGLLSNDIDHDIQLKLCDNLYKVIVKVNNLNNNIFSGIDNDDKMYCFCLKYWLYNNIDKTSMPMGVKIDGIFEKWQNAIKDVVDKRYKNPCVFRELELELEQHKKLNNIYEFILMYYENINSIREKANVDCKYVNYFGKGLKAYYESVLDCSKKQPADNYCKEFNEFKNTYVLEKIYWDTSKEYEKYNYDRNNSGNCALKIESHNEPLHLTYWYDKEKLHLSNQPIGFQKSTIISTSSALGATAGISAFLLYLFKFTNIRSLFGQGKQQDNTMFLNVDEGSHDFTFPISDSKYTNFGNNQYNISYLSVDNS</sequence>
<dbReference type="InterPro" id="IPR008780">
    <property type="entry name" value="Plasmodium_Vir"/>
</dbReference>
<dbReference type="Pfam" id="PF05795">
    <property type="entry name" value="Plasmodium_Vir"/>
    <property type="match status" value="1"/>
</dbReference>
<keyword evidence="1" id="KW-0812">Transmembrane</keyword>
<organism evidence="2 3">
    <name type="scientific">Plasmodium ovale curtisi</name>
    <dbReference type="NCBI Taxonomy" id="864141"/>
    <lineage>
        <taxon>Eukaryota</taxon>
        <taxon>Sar</taxon>
        <taxon>Alveolata</taxon>
        <taxon>Apicomplexa</taxon>
        <taxon>Aconoidasida</taxon>
        <taxon>Haemosporida</taxon>
        <taxon>Plasmodiidae</taxon>
        <taxon>Plasmodium</taxon>
        <taxon>Plasmodium (Plasmodium)</taxon>
    </lineage>
</organism>
<reference evidence="3" key="1">
    <citation type="submission" date="2016-05" db="EMBL/GenBank/DDBJ databases">
        <authorList>
            <person name="Naeem Raeece"/>
        </authorList>
    </citation>
    <scope>NUCLEOTIDE SEQUENCE [LARGE SCALE GENOMIC DNA]</scope>
</reference>
<dbReference type="AlphaFoldDB" id="A0A1A8WCF1"/>
<dbReference type="Proteomes" id="UP000078560">
    <property type="component" value="Unassembled WGS sequence"/>
</dbReference>
<dbReference type="EMBL" id="FLQU01000957">
    <property type="protein sequence ID" value="SBS90545.1"/>
    <property type="molecule type" value="Genomic_DNA"/>
</dbReference>
<name>A0A1A8WCF1_PLAOA</name>
<keyword evidence="1" id="KW-1133">Transmembrane helix</keyword>
<evidence type="ECO:0000256" key="1">
    <source>
        <dbReference type="SAM" id="Phobius"/>
    </source>
</evidence>
<accession>A0A1A8WCF1</accession>
<proteinExistence type="predicted"/>
<evidence type="ECO:0000313" key="3">
    <source>
        <dbReference type="Proteomes" id="UP000078560"/>
    </source>
</evidence>
<evidence type="ECO:0000313" key="2">
    <source>
        <dbReference type="EMBL" id="SBS90545.1"/>
    </source>
</evidence>
<dbReference type="VEuPathDB" id="PlasmoDB:PocGH01_00152700"/>
<feature type="transmembrane region" description="Helical" evidence="1">
    <location>
        <begin position="283"/>
        <end position="304"/>
    </location>
</feature>